<accession>A0A3D9I7J5</accession>
<dbReference type="OrthoDB" id="1706086at2"/>
<organism evidence="2 3">
    <name type="scientific">Cohnella lupini</name>
    <dbReference type="NCBI Taxonomy" id="1294267"/>
    <lineage>
        <taxon>Bacteria</taxon>
        <taxon>Bacillati</taxon>
        <taxon>Bacillota</taxon>
        <taxon>Bacilli</taxon>
        <taxon>Bacillales</taxon>
        <taxon>Paenibacillaceae</taxon>
        <taxon>Cohnella</taxon>
    </lineage>
</organism>
<reference evidence="2 3" key="1">
    <citation type="submission" date="2018-07" db="EMBL/GenBank/DDBJ databases">
        <title>Genomic Encyclopedia of Type Strains, Phase III (KMG-III): the genomes of soil and plant-associated and newly described type strains.</title>
        <authorList>
            <person name="Whitman W."/>
        </authorList>
    </citation>
    <scope>NUCLEOTIDE SEQUENCE [LARGE SCALE GENOMIC DNA]</scope>
    <source>
        <strain evidence="2 3">CECT 8236</strain>
    </source>
</reference>
<dbReference type="AlphaFoldDB" id="A0A3D9I7J5"/>
<sequence>MKKSLSLLLTFALVFGLFANMAAAAETPASAGKLLQDAGVIKGSPSGDLLPDATWKRQDLAVLLSRLLGVEKEAAATVKSHTYKDVRGTFYNGYLSWALTNKYLEGASATSFGFDQLLNNQSFAAVVLRALGVDTTGANYDKTPELAVKAGILPESTVWTAPAKRGETYVALVAALNAEVSPGVTLGNKLGLKGWEVTAATAISSVTATGAKKLTVAFNGTVDTAKVKISVWNGANEVNSKSVTFSADKKSAVVEFANNLLAAEYTVKVEGVATAALEAKVKVEASKVVKIEFPSDKLVIDRNNPLKGSIAYKVLNQYGEDVSSSNAVQVTSSKTTGSVTENDGKIEVTSASALVLDEKVQITALHSGTSTFASVTAAVALPSRISKIDIVSLVGPEGKVLEQTSSVTDFKLLLDLQDQYGNSVTDVTYWATDVATSVQGTSVTFGTPAKDSNDGKVYLPITAISNVIAGTTTLNILSITSGNKDSFDVVVKEAVKVDSLSLTAPSVAPKGETVSIPFTALDQFGNAVKHPSGLTLTANGAGAGGVGVPVTWDKNVAKDTTALNVAISETAGSTIVITGVTSTGKFVQLSFNTVDKAVPTTVGSVKGIDALLVGATKKVTAADNVVVKDQYGRDVTDLTGYSIKVATSGNAVTTTDASLPATFTAGTSKGTTTVTLSLVKLNTAATTDDVEVANSALTFNLKAVAKSEITSYEATIGGTLLDNGTPATYGKEVKVTGVLADGTKVTIPYAGGDNYKVNPSVNTVTYNVDADGAVKAYAVGFFPAADTNKDGDAAIVVTAIGDTNTQIITVPVKVSNKASVPTTLEVVNNGIAEKIDTNYVAVSATAIHAAGGLAKLVDEAVKAVDQYGVELKDGTEPAYSNYATNLPSNQNLGNIEIGKTFTVSAVTPNGVAVSFKVIVKA</sequence>
<evidence type="ECO:0000313" key="2">
    <source>
        <dbReference type="EMBL" id="RED57650.1"/>
    </source>
</evidence>
<gene>
    <name evidence="2" type="ORF">DFP95_110123</name>
</gene>
<proteinExistence type="predicted"/>
<keyword evidence="3" id="KW-1185">Reference proteome</keyword>
<dbReference type="Proteomes" id="UP000256869">
    <property type="component" value="Unassembled WGS sequence"/>
</dbReference>
<dbReference type="EMBL" id="QRDY01000010">
    <property type="protein sequence ID" value="RED57650.1"/>
    <property type="molecule type" value="Genomic_DNA"/>
</dbReference>
<keyword evidence="1" id="KW-0732">Signal</keyword>
<evidence type="ECO:0008006" key="4">
    <source>
        <dbReference type="Google" id="ProtNLM"/>
    </source>
</evidence>
<feature type="signal peptide" evidence="1">
    <location>
        <begin position="1"/>
        <end position="24"/>
    </location>
</feature>
<name>A0A3D9I7J5_9BACL</name>
<dbReference type="RefSeq" id="WP_115993940.1">
    <property type="nucleotide sequence ID" value="NZ_QRDY01000010.1"/>
</dbReference>
<protein>
    <recommendedName>
        <fullName evidence="4">S-layer family protein</fullName>
    </recommendedName>
</protein>
<evidence type="ECO:0000313" key="3">
    <source>
        <dbReference type="Proteomes" id="UP000256869"/>
    </source>
</evidence>
<feature type="chain" id="PRO_5017728993" description="S-layer family protein" evidence="1">
    <location>
        <begin position="25"/>
        <end position="921"/>
    </location>
</feature>
<comment type="caution">
    <text evidence="2">The sequence shown here is derived from an EMBL/GenBank/DDBJ whole genome shotgun (WGS) entry which is preliminary data.</text>
</comment>
<evidence type="ECO:0000256" key="1">
    <source>
        <dbReference type="SAM" id="SignalP"/>
    </source>
</evidence>